<geneLocation type="plasmid" evidence="2 3">
    <name>megaplasmid</name>
</geneLocation>
<dbReference type="InterPro" id="IPR005064">
    <property type="entry name" value="BUG"/>
</dbReference>
<dbReference type="Pfam" id="PF03401">
    <property type="entry name" value="TctC"/>
    <property type="match status" value="1"/>
</dbReference>
<dbReference type="PIRSF" id="PIRSF017082">
    <property type="entry name" value="YflP"/>
    <property type="match status" value="1"/>
</dbReference>
<dbReference type="InterPro" id="IPR042100">
    <property type="entry name" value="Bug_dom1"/>
</dbReference>
<keyword evidence="2" id="KW-0614">Plasmid</keyword>
<dbReference type="EMBL" id="CP000353">
    <property type="protein sequence ID" value="ABF12080.1"/>
    <property type="molecule type" value="Genomic_DNA"/>
</dbReference>
<dbReference type="eggNOG" id="COG3181">
    <property type="taxonomic scope" value="Bacteria"/>
</dbReference>
<name>Q1LCP6_CUPMC</name>
<dbReference type="PANTHER" id="PTHR42928:SF5">
    <property type="entry name" value="BLR1237 PROTEIN"/>
    <property type="match status" value="1"/>
</dbReference>
<sequence length="347" mass="37172">MLADLRLLNLRTTLTRTPAMSINRRTFLKATALGSLGGLELPAFAADKYPTRPITLVVPFSPGGSVDVSGRLIAERLGRAIGQPVVIDNRPGAGGAIGSTYVAKAQPDGYTLIVTSQSTHVVNPAMNPKLPYDAVKGFSNITLISRLSNVLLCNASLPIRNFAELVKYARANPTALNYASAGTGSVSHVSMELLKAQAGIPMTHVPYRGAGTALTDLLGGSVQLTWNNLSSNLDHILQGKLRALAVAAPARVPQLPDVPTFAELKLPDLNETSWTGLAAPAGTPHAIVQQLYLAVRKILAEPSTRSIWTAKGMIVPEDITPEAYTRETEQRIKFYQRIAKDNHITLD</sequence>
<keyword evidence="3" id="KW-1185">Reference proteome</keyword>
<evidence type="ECO:0000256" key="1">
    <source>
        <dbReference type="ARBA" id="ARBA00006987"/>
    </source>
</evidence>
<dbReference type="PANTHER" id="PTHR42928">
    <property type="entry name" value="TRICARBOXYLATE-BINDING PROTEIN"/>
    <property type="match status" value="1"/>
</dbReference>
<comment type="similarity">
    <text evidence="1">Belongs to the UPF0065 (bug) family.</text>
</comment>
<dbReference type="CDD" id="cd13578">
    <property type="entry name" value="PBP2_Bug27"/>
    <property type="match status" value="1"/>
</dbReference>
<dbReference type="InterPro" id="IPR006311">
    <property type="entry name" value="TAT_signal"/>
</dbReference>
<protein>
    <submittedName>
        <fullName evidence="2">Extra-cytoplasmic solute receptor Bug family</fullName>
    </submittedName>
</protein>
<dbReference type="HOGENOM" id="CLU_045683_0_0_4"/>
<dbReference type="PROSITE" id="PS51318">
    <property type="entry name" value="TAT"/>
    <property type="match status" value="1"/>
</dbReference>
<dbReference type="Proteomes" id="UP000002429">
    <property type="component" value="Plasmid megaplasmid"/>
</dbReference>
<dbReference type="Gene3D" id="3.40.190.150">
    <property type="entry name" value="Bordetella uptake gene, domain 1"/>
    <property type="match status" value="1"/>
</dbReference>
<dbReference type="AlphaFoldDB" id="Q1LCP6"/>
<dbReference type="Gene3D" id="3.40.190.10">
    <property type="entry name" value="Periplasmic binding protein-like II"/>
    <property type="match status" value="1"/>
</dbReference>
<evidence type="ECO:0000313" key="3">
    <source>
        <dbReference type="Proteomes" id="UP000002429"/>
    </source>
</evidence>
<evidence type="ECO:0000313" key="2">
    <source>
        <dbReference type="EMBL" id="ABF12080.1"/>
    </source>
</evidence>
<dbReference type="KEGG" id="rme:Rmet_5221"/>
<organism evidence="2 3">
    <name type="scientific">Cupriavidus metallidurans (strain ATCC 43123 / DSM 2839 / NBRC 102507 / CH34)</name>
    <name type="common">Ralstonia metallidurans</name>
    <dbReference type="NCBI Taxonomy" id="266264"/>
    <lineage>
        <taxon>Bacteria</taxon>
        <taxon>Pseudomonadati</taxon>
        <taxon>Pseudomonadota</taxon>
        <taxon>Betaproteobacteria</taxon>
        <taxon>Burkholderiales</taxon>
        <taxon>Burkholderiaceae</taxon>
        <taxon>Cupriavidus</taxon>
    </lineage>
</organism>
<dbReference type="SUPFAM" id="SSF53850">
    <property type="entry name" value="Periplasmic binding protein-like II"/>
    <property type="match status" value="1"/>
</dbReference>
<accession>Q1LCP6</accession>
<reference evidence="3" key="1">
    <citation type="journal article" date="2010" name="PLoS ONE">
        <title>The complete genome sequence of Cupriavidus metallidurans strain CH34, a master survivalist in harsh and anthropogenic environments.</title>
        <authorList>
            <person name="Janssen P.J."/>
            <person name="Van Houdt R."/>
            <person name="Moors H."/>
            <person name="Monsieurs P."/>
            <person name="Morin N."/>
            <person name="Michaux A."/>
            <person name="Benotmane M.A."/>
            <person name="Leys N."/>
            <person name="Vallaeys T."/>
            <person name="Lapidus A."/>
            <person name="Monchy S."/>
            <person name="Medigue C."/>
            <person name="Taghavi S."/>
            <person name="McCorkle S."/>
            <person name="Dunn J."/>
            <person name="van der Lelie D."/>
            <person name="Mergeay M."/>
        </authorList>
    </citation>
    <scope>NUCLEOTIDE SEQUENCE [LARGE SCALE GENOMIC DNA]</scope>
    <source>
        <strain evidence="3">ATCC 43123 / DSM 2839 / NBRC 102507 / CH34</strain>
    </source>
</reference>
<keyword evidence="2" id="KW-0675">Receptor</keyword>
<proteinExistence type="inferred from homology"/>
<gene>
    <name evidence="2" type="primary">bug</name>
    <name evidence="2" type="ordered locus">Rmet_5221</name>
</gene>